<keyword evidence="3 6" id="KW-0713">Self-incompatibility</keyword>
<feature type="signal peptide" evidence="6">
    <location>
        <begin position="1"/>
        <end position="25"/>
    </location>
</feature>
<evidence type="ECO:0000256" key="3">
    <source>
        <dbReference type="ARBA" id="ARBA00022471"/>
    </source>
</evidence>
<comment type="similarity">
    <text evidence="2 6">Belongs to the plant self-incompatibility (S1) protein family.</text>
</comment>
<gene>
    <name evidence="7" type="ORF">OLC1_LOCUS261</name>
</gene>
<evidence type="ECO:0000256" key="1">
    <source>
        <dbReference type="ARBA" id="ARBA00004613"/>
    </source>
</evidence>
<evidence type="ECO:0000256" key="5">
    <source>
        <dbReference type="ARBA" id="ARBA00022729"/>
    </source>
</evidence>
<keyword evidence="4 6" id="KW-0964">Secreted</keyword>
<dbReference type="InterPro" id="IPR010264">
    <property type="entry name" value="Self-incomp_S1"/>
</dbReference>
<evidence type="ECO:0000256" key="4">
    <source>
        <dbReference type="ARBA" id="ARBA00022525"/>
    </source>
</evidence>
<comment type="subcellular location">
    <subcellularLocation>
        <location evidence="1 6">Secreted</location>
    </subcellularLocation>
</comment>
<organism evidence="7 8">
    <name type="scientific">Oldenlandia corymbosa var. corymbosa</name>
    <dbReference type="NCBI Taxonomy" id="529605"/>
    <lineage>
        <taxon>Eukaryota</taxon>
        <taxon>Viridiplantae</taxon>
        <taxon>Streptophyta</taxon>
        <taxon>Embryophyta</taxon>
        <taxon>Tracheophyta</taxon>
        <taxon>Spermatophyta</taxon>
        <taxon>Magnoliopsida</taxon>
        <taxon>eudicotyledons</taxon>
        <taxon>Gunneridae</taxon>
        <taxon>Pentapetalae</taxon>
        <taxon>asterids</taxon>
        <taxon>lamiids</taxon>
        <taxon>Gentianales</taxon>
        <taxon>Rubiaceae</taxon>
        <taxon>Rubioideae</taxon>
        <taxon>Spermacoceae</taxon>
        <taxon>Hedyotis-Oldenlandia complex</taxon>
        <taxon>Oldenlandia</taxon>
    </lineage>
</organism>
<feature type="chain" id="PRO_5043112729" description="S-protein homolog" evidence="6">
    <location>
        <begin position="26"/>
        <end position="146"/>
    </location>
</feature>
<dbReference type="PANTHER" id="PTHR31232:SF155">
    <property type="entry name" value="PLANT SELF-INCOMPATIBILITY PROTEIN S1 FAMILY"/>
    <property type="match status" value="1"/>
</dbReference>
<dbReference type="AlphaFoldDB" id="A0AAV1BY20"/>
<dbReference type="EMBL" id="OX459118">
    <property type="protein sequence ID" value="CAI9087420.1"/>
    <property type="molecule type" value="Genomic_DNA"/>
</dbReference>
<protein>
    <recommendedName>
        <fullName evidence="6">S-protein homolog</fullName>
    </recommendedName>
</protein>
<evidence type="ECO:0000256" key="2">
    <source>
        <dbReference type="ARBA" id="ARBA00005581"/>
    </source>
</evidence>
<keyword evidence="5 6" id="KW-0732">Signal</keyword>
<evidence type="ECO:0000313" key="7">
    <source>
        <dbReference type="EMBL" id="CAI9087420.1"/>
    </source>
</evidence>
<evidence type="ECO:0000256" key="6">
    <source>
        <dbReference type="RuleBase" id="RU367044"/>
    </source>
</evidence>
<evidence type="ECO:0000313" key="8">
    <source>
        <dbReference type="Proteomes" id="UP001161247"/>
    </source>
</evidence>
<dbReference type="Proteomes" id="UP001161247">
    <property type="component" value="Chromosome 1"/>
</dbReference>
<keyword evidence="8" id="KW-1185">Reference proteome</keyword>
<dbReference type="Pfam" id="PF05938">
    <property type="entry name" value="Self-incomp_S1"/>
    <property type="match status" value="1"/>
</dbReference>
<dbReference type="GO" id="GO:0060320">
    <property type="term" value="P:rejection of self pollen"/>
    <property type="evidence" value="ECO:0007669"/>
    <property type="project" value="UniProtKB-KW"/>
</dbReference>
<accession>A0AAV1BY20</accession>
<dbReference type="GO" id="GO:0005576">
    <property type="term" value="C:extracellular region"/>
    <property type="evidence" value="ECO:0007669"/>
    <property type="project" value="UniProtKB-SubCell"/>
</dbReference>
<dbReference type="PANTHER" id="PTHR31232">
    <property type="match status" value="1"/>
</dbReference>
<proteinExistence type="inferred from homology"/>
<reference evidence="7" key="1">
    <citation type="submission" date="2023-03" db="EMBL/GenBank/DDBJ databases">
        <authorList>
            <person name="Julca I."/>
        </authorList>
    </citation>
    <scope>NUCLEOTIDE SEQUENCE</scope>
</reference>
<name>A0AAV1BY20_OLDCO</name>
<sequence length="146" mass="16559">MSGYQKRNLALFLYIYCCLFPPTLSVVNASAGGKYHVYIANGLPDNLRVNCWSNDEDLGDYNVPVNQRFRFTTTTELAKYFGTFWWGQKTNAFVVFSSQVASTYCGEADPNISRICYWLVTSDGFYIANVTRPPPEALTKVHPWAN</sequence>